<dbReference type="Gene3D" id="3.30.40.10">
    <property type="entry name" value="Zinc/RING finger domain, C3HC4 (zinc finger)"/>
    <property type="match status" value="1"/>
</dbReference>
<accession>A0A8S9NB89</accession>
<organism evidence="2 3">
    <name type="scientific">Brassica cretica</name>
    <name type="common">Mustard</name>
    <dbReference type="NCBI Taxonomy" id="69181"/>
    <lineage>
        <taxon>Eukaryota</taxon>
        <taxon>Viridiplantae</taxon>
        <taxon>Streptophyta</taxon>
        <taxon>Embryophyta</taxon>
        <taxon>Tracheophyta</taxon>
        <taxon>Spermatophyta</taxon>
        <taxon>Magnoliopsida</taxon>
        <taxon>eudicotyledons</taxon>
        <taxon>Gunneridae</taxon>
        <taxon>Pentapetalae</taxon>
        <taxon>rosids</taxon>
        <taxon>malvids</taxon>
        <taxon>Brassicales</taxon>
        <taxon>Brassicaceae</taxon>
        <taxon>Brassiceae</taxon>
        <taxon>Brassica</taxon>
    </lineage>
</organism>
<comment type="caution">
    <text evidence="2">The sequence shown here is derived from an EMBL/GenBank/DDBJ whole genome shotgun (WGS) entry which is preliminary data.</text>
</comment>
<reference evidence="2" key="1">
    <citation type="submission" date="2019-12" db="EMBL/GenBank/DDBJ databases">
        <title>Genome sequencing and annotation of Brassica cretica.</title>
        <authorList>
            <person name="Studholme D.J."/>
            <person name="Sarris P."/>
        </authorList>
    </citation>
    <scope>NUCLEOTIDE SEQUENCE</scope>
    <source>
        <strain evidence="2">PFS-109/04</strain>
        <tissue evidence="2">Leaf</tissue>
    </source>
</reference>
<proteinExistence type="predicted"/>
<evidence type="ECO:0000313" key="2">
    <source>
        <dbReference type="EMBL" id="KAF3499297.1"/>
    </source>
</evidence>
<sequence>MGEEFADTMNLDLNLGPGPQSDLPPSLNETVNLADWSNDPSERFSEAVTRIITRHRTRFRQLNLPIPIISETHMSIELNQLMGSPVTGAASQTGEDLQPSLNETVNLVDWSNDPSERSSEAVTRIRTRHRTRPVTGAALQTGEGTERGNEGLKVCENGYGAIGDGVSEKKTDVEKSSGSDGNFFDCNICLDLSKEPVLTCCGHH</sequence>
<dbReference type="InterPro" id="IPR013083">
    <property type="entry name" value="Znf_RING/FYVE/PHD"/>
</dbReference>
<name>A0A8S9NB89_BRACR</name>
<feature type="region of interest" description="Disordered" evidence="1">
    <location>
        <begin position="1"/>
        <end position="22"/>
    </location>
</feature>
<protein>
    <submittedName>
        <fullName evidence="2">Uncharacterized protein</fullName>
    </submittedName>
</protein>
<gene>
    <name evidence="2" type="ORF">F2Q69_00041417</name>
</gene>
<evidence type="ECO:0000313" key="3">
    <source>
        <dbReference type="Proteomes" id="UP000712600"/>
    </source>
</evidence>
<dbReference type="AlphaFoldDB" id="A0A8S9NB89"/>
<dbReference type="SUPFAM" id="SSF57850">
    <property type="entry name" value="RING/U-box"/>
    <property type="match status" value="1"/>
</dbReference>
<dbReference type="EMBL" id="QGKX02001621">
    <property type="protein sequence ID" value="KAF3499297.1"/>
    <property type="molecule type" value="Genomic_DNA"/>
</dbReference>
<evidence type="ECO:0000256" key="1">
    <source>
        <dbReference type="SAM" id="MobiDB-lite"/>
    </source>
</evidence>
<dbReference type="Proteomes" id="UP000712600">
    <property type="component" value="Unassembled WGS sequence"/>
</dbReference>